<feature type="domain" description="Enoyl reductase (ER)" evidence="1">
    <location>
        <begin position="23"/>
        <end position="335"/>
    </location>
</feature>
<dbReference type="InterPro" id="IPR013154">
    <property type="entry name" value="ADH-like_N"/>
</dbReference>
<accession>A0ABT9E6N9</accession>
<dbReference type="Proteomes" id="UP001243009">
    <property type="component" value="Unassembled WGS sequence"/>
</dbReference>
<dbReference type="Gene3D" id="3.40.50.720">
    <property type="entry name" value="NAD(P)-binding Rossmann-like Domain"/>
    <property type="match status" value="1"/>
</dbReference>
<evidence type="ECO:0000259" key="1">
    <source>
        <dbReference type="SMART" id="SM00829"/>
    </source>
</evidence>
<gene>
    <name evidence="2" type="ORF">Q7A36_25800</name>
</gene>
<dbReference type="SUPFAM" id="SSF51735">
    <property type="entry name" value="NAD(P)-binding Rossmann-fold domains"/>
    <property type="match status" value="1"/>
</dbReference>
<dbReference type="PANTHER" id="PTHR43677:SF4">
    <property type="entry name" value="QUINONE OXIDOREDUCTASE-LIKE PROTEIN 2"/>
    <property type="match status" value="1"/>
</dbReference>
<dbReference type="PANTHER" id="PTHR43677">
    <property type="entry name" value="SHORT-CHAIN DEHYDROGENASE/REDUCTASE"/>
    <property type="match status" value="1"/>
</dbReference>
<protein>
    <submittedName>
        <fullName evidence="2">Zinc-binding alcohol dehydrogenase family protein</fullName>
    </submittedName>
</protein>
<reference evidence="2 3" key="1">
    <citation type="submission" date="2023-08" db="EMBL/GenBank/DDBJ databases">
        <title>The draft genome sequence of Paracraurococcus sp. LOR1-02.</title>
        <authorList>
            <person name="Kingkaew E."/>
            <person name="Tanasupawat S."/>
        </authorList>
    </citation>
    <scope>NUCLEOTIDE SEQUENCE [LARGE SCALE GENOMIC DNA]</scope>
    <source>
        <strain evidence="2 3">LOR1-02</strain>
    </source>
</reference>
<dbReference type="EMBL" id="JAUTWS010000034">
    <property type="protein sequence ID" value="MDO9711788.1"/>
    <property type="molecule type" value="Genomic_DNA"/>
</dbReference>
<dbReference type="InterPro" id="IPR013149">
    <property type="entry name" value="ADH-like_C"/>
</dbReference>
<name>A0ABT9E6N9_9PROT</name>
<dbReference type="Pfam" id="PF08240">
    <property type="entry name" value="ADH_N"/>
    <property type="match status" value="1"/>
</dbReference>
<dbReference type="InterPro" id="IPR036291">
    <property type="entry name" value="NAD(P)-bd_dom_sf"/>
</dbReference>
<dbReference type="Gene3D" id="3.90.180.10">
    <property type="entry name" value="Medium-chain alcohol dehydrogenases, catalytic domain"/>
    <property type="match status" value="1"/>
</dbReference>
<dbReference type="SUPFAM" id="SSF50129">
    <property type="entry name" value="GroES-like"/>
    <property type="match status" value="1"/>
</dbReference>
<evidence type="ECO:0000313" key="3">
    <source>
        <dbReference type="Proteomes" id="UP001243009"/>
    </source>
</evidence>
<evidence type="ECO:0000313" key="2">
    <source>
        <dbReference type="EMBL" id="MDO9711788.1"/>
    </source>
</evidence>
<dbReference type="InterPro" id="IPR051397">
    <property type="entry name" value="Zn-ADH-like_protein"/>
</dbReference>
<comment type="caution">
    <text evidence="2">The sequence shown here is derived from an EMBL/GenBank/DDBJ whole genome shotgun (WGS) entry which is preliminary data.</text>
</comment>
<proteinExistence type="predicted"/>
<keyword evidence="3" id="KW-1185">Reference proteome</keyword>
<dbReference type="InterPro" id="IPR020843">
    <property type="entry name" value="ER"/>
</dbReference>
<sequence>MSVALQQPMIHHGAALRVVAQAADLDHLVLPVEIRAIPALQKGAALVQIAAAGVNPSDVKAALGAMPQAVWPRTPGRDYAGTVVDGPAHLVGKSVWGTGGDLGITRDGTHARYLVIAAEHLREVPVGLSLREAGGVGVPFVTAWIGLRDAGGVRPGMVVLVLGSNGKVGQAVTQLAAMASAQVIGVERAARTGRGHAVGPITVVSADAGDVAEQVLALTGGRGADLVYNSVGSSYFETANRVLARGGTQVLIATIERTVRFDILAFYRARHRYVGVDTLALNSGDCGVVLDTLRPAFESGQLKPFAVPEANVFGLAEALSAYRAVLAGTSERIILEPCRD</sequence>
<dbReference type="SMART" id="SM00829">
    <property type="entry name" value="PKS_ER"/>
    <property type="match status" value="1"/>
</dbReference>
<dbReference type="RefSeq" id="WP_305106641.1">
    <property type="nucleotide sequence ID" value="NZ_JAUTWS010000034.1"/>
</dbReference>
<dbReference type="InterPro" id="IPR011032">
    <property type="entry name" value="GroES-like_sf"/>
</dbReference>
<organism evidence="2 3">
    <name type="scientific">Paracraurococcus lichenis</name>
    <dbReference type="NCBI Taxonomy" id="3064888"/>
    <lineage>
        <taxon>Bacteria</taxon>
        <taxon>Pseudomonadati</taxon>
        <taxon>Pseudomonadota</taxon>
        <taxon>Alphaproteobacteria</taxon>
        <taxon>Acetobacterales</taxon>
        <taxon>Roseomonadaceae</taxon>
        <taxon>Paracraurococcus</taxon>
    </lineage>
</organism>
<dbReference type="Pfam" id="PF00107">
    <property type="entry name" value="ADH_zinc_N"/>
    <property type="match status" value="1"/>
</dbReference>